<keyword evidence="1" id="KW-0812">Transmembrane</keyword>
<evidence type="ECO:0000256" key="1">
    <source>
        <dbReference type="SAM" id="Phobius"/>
    </source>
</evidence>
<dbReference type="STRING" id="460384.SAMN05216313_10985"/>
<dbReference type="InterPro" id="IPR002656">
    <property type="entry name" value="Acyl_transf_3_dom"/>
</dbReference>
<feature type="transmembrane region" description="Helical" evidence="1">
    <location>
        <begin position="163"/>
        <end position="182"/>
    </location>
</feature>
<keyword evidence="1" id="KW-1133">Transmembrane helix</keyword>
<dbReference type="PANTHER" id="PTHR37312:SF1">
    <property type="entry name" value="MEMBRANE-BOUND ACYLTRANSFERASE YKRP-RELATED"/>
    <property type="match status" value="1"/>
</dbReference>
<organism evidence="3 4">
    <name type="scientific">Enterocloster lavalensis</name>
    <dbReference type="NCBI Taxonomy" id="460384"/>
    <lineage>
        <taxon>Bacteria</taxon>
        <taxon>Bacillati</taxon>
        <taxon>Bacillota</taxon>
        <taxon>Clostridia</taxon>
        <taxon>Lachnospirales</taxon>
        <taxon>Lachnospiraceae</taxon>
        <taxon>Enterocloster</taxon>
    </lineage>
</organism>
<feature type="transmembrane region" description="Helical" evidence="1">
    <location>
        <begin position="33"/>
        <end position="50"/>
    </location>
</feature>
<protein>
    <submittedName>
        <fullName evidence="3">Fucose 4-O-acetylase</fullName>
    </submittedName>
</protein>
<evidence type="ECO:0000313" key="3">
    <source>
        <dbReference type="EMBL" id="SET59985.1"/>
    </source>
</evidence>
<dbReference type="Pfam" id="PF01757">
    <property type="entry name" value="Acyl_transf_3"/>
    <property type="match status" value="1"/>
</dbReference>
<gene>
    <name evidence="3" type="ORF">SAMN05216313_10985</name>
</gene>
<dbReference type="PANTHER" id="PTHR37312">
    <property type="entry name" value="MEMBRANE-BOUND ACYLTRANSFERASE YKRP-RELATED"/>
    <property type="match status" value="1"/>
</dbReference>
<feature type="transmembrane region" description="Helical" evidence="1">
    <location>
        <begin position="9"/>
        <end position="27"/>
    </location>
</feature>
<dbReference type="InterPro" id="IPR052734">
    <property type="entry name" value="Nod_factor_acetyltransferase"/>
</dbReference>
<feature type="transmembrane region" description="Helical" evidence="1">
    <location>
        <begin position="194"/>
        <end position="213"/>
    </location>
</feature>
<dbReference type="RefSeq" id="WP_092363151.1">
    <property type="nucleotide sequence ID" value="NZ_FOIM01000009.1"/>
</dbReference>
<feature type="transmembrane region" description="Helical" evidence="1">
    <location>
        <begin position="294"/>
        <end position="322"/>
    </location>
</feature>
<dbReference type="AlphaFoldDB" id="A0A1I0FNJ6"/>
<keyword evidence="4" id="KW-1185">Reference proteome</keyword>
<feature type="transmembrane region" description="Helical" evidence="1">
    <location>
        <begin position="71"/>
        <end position="92"/>
    </location>
</feature>
<reference evidence="4" key="1">
    <citation type="submission" date="2016-10" db="EMBL/GenBank/DDBJ databases">
        <authorList>
            <person name="Varghese N."/>
            <person name="Submissions S."/>
        </authorList>
    </citation>
    <scope>NUCLEOTIDE SEQUENCE [LARGE SCALE GENOMIC DNA]</scope>
    <source>
        <strain evidence="4">NLAE-zl-G277</strain>
    </source>
</reference>
<feature type="domain" description="Acyltransferase 3" evidence="2">
    <location>
        <begin position="4"/>
        <end position="306"/>
    </location>
</feature>
<feature type="transmembrane region" description="Helical" evidence="1">
    <location>
        <begin position="225"/>
        <end position="245"/>
    </location>
</feature>
<dbReference type="Proteomes" id="UP000198508">
    <property type="component" value="Unassembled WGS sequence"/>
</dbReference>
<accession>A0A1I0FNJ6</accession>
<name>A0A1I0FNJ6_9FIRM</name>
<dbReference type="GO" id="GO:0016747">
    <property type="term" value="F:acyltransferase activity, transferring groups other than amino-acyl groups"/>
    <property type="evidence" value="ECO:0007669"/>
    <property type="project" value="InterPro"/>
</dbReference>
<evidence type="ECO:0000259" key="2">
    <source>
        <dbReference type="Pfam" id="PF01757"/>
    </source>
</evidence>
<feature type="transmembrane region" description="Helical" evidence="1">
    <location>
        <begin position="252"/>
        <end position="269"/>
    </location>
</feature>
<sequence length="337" mass="39431">MKRIKWVDLGKCICILFVMISHMSYVPELLRCLFKPVFLTFFFFLSGYVFNSDRPFPDFLRRRVRSILLPALLFSVVYLLDVRALLSGAYSPGLLAADLSRLLFQRRGEGDVLWFLYVNFLASIPLYAVTRCMKERGGLLLSFVGCQASIVYVRHFMERTPCWYIHIVFVAMFIMMCGYACRNHEKELIRVEKWELFAPAAFLYLWLVLRAFYRDGLYVNINEYGVGAIYWYLTVFTGIYIMIFICRRCECGRLTAYIGANTIIFYLFHDRVRNVFDWGIRRAGLYQTVLGSQWAMLACTVCSLVFVTSALLVISACVNRYFPWLVGKRRIKTEIRQ</sequence>
<feature type="transmembrane region" description="Helical" evidence="1">
    <location>
        <begin position="137"/>
        <end position="157"/>
    </location>
</feature>
<keyword evidence="1" id="KW-0472">Membrane</keyword>
<feature type="transmembrane region" description="Helical" evidence="1">
    <location>
        <begin position="112"/>
        <end position="130"/>
    </location>
</feature>
<evidence type="ECO:0000313" key="4">
    <source>
        <dbReference type="Proteomes" id="UP000198508"/>
    </source>
</evidence>
<proteinExistence type="predicted"/>
<dbReference type="EMBL" id="FOIM01000009">
    <property type="protein sequence ID" value="SET59985.1"/>
    <property type="molecule type" value="Genomic_DNA"/>
</dbReference>